<keyword evidence="2 3" id="KW-0040">ANK repeat</keyword>
<dbReference type="InterPro" id="IPR029058">
    <property type="entry name" value="AB_hydrolase_fold"/>
</dbReference>
<dbReference type="SUPFAM" id="SSF48403">
    <property type="entry name" value="Ankyrin repeat"/>
    <property type="match status" value="3"/>
</dbReference>
<dbReference type="InterPro" id="IPR036770">
    <property type="entry name" value="Ankyrin_rpt-contain_sf"/>
</dbReference>
<evidence type="ECO:0000259" key="4">
    <source>
        <dbReference type="Pfam" id="PF24883"/>
    </source>
</evidence>
<dbReference type="InterPro" id="IPR056884">
    <property type="entry name" value="NPHP3-like_N"/>
</dbReference>
<reference evidence="5" key="2">
    <citation type="submission" date="2012-05" db="EMBL/GenBank/DDBJ databases">
        <title>Annotation of the Genome Sequence of Fusarium oxysporum HDV247.</title>
        <authorList>
            <consortium name="The Broad Institute Genomics Platform"/>
            <person name="Ma L.-J."/>
            <person name="Corby-Kistler H."/>
            <person name="Broz K."/>
            <person name="Gale L.R."/>
            <person name="Jonkers W."/>
            <person name="O'Donnell K."/>
            <person name="Ploetz R."/>
            <person name="Steinberg C."/>
            <person name="Schwartz D.C."/>
            <person name="VanEtten H."/>
            <person name="Zhou S."/>
            <person name="Young S.K."/>
            <person name="Zeng Q."/>
            <person name="Gargeya S."/>
            <person name="Fitzgerald M."/>
            <person name="Abouelleil A."/>
            <person name="Alvarado L."/>
            <person name="Chapman S.B."/>
            <person name="Gainer-Dewar J."/>
            <person name="Goldberg J."/>
            <person name="Griggs A."/>
            <person name="Gujja S."/>
            <person name="Hansen M."/>
            <person name="Howarth C."/>
            <person name="Imamovic A."/>
            <person name="Ireland A."/>
            <person name="Larimer J."/>
            <person name="McCowan C."/>
            <person name="Murphy C."/>
            <person name="Pearson M."/>
            <person name="Poon T.W."/>
            <person name="Priest M."/>
            <person name="Roberts A."/>
            <person name="Saif S."/>
            <person name="Shea T."/>
            <person name="Sykes S."/>
            <person name="Wortman J."/>
            <person name="Nusbaum C."/>
            <person name="Birren B."/>
        </authorList>
    </citation>
    <scope>NUCLEOTIDE SEQUENCE</scope>
    <source>
        <strain evidence="5">HDV247</strain>
    </source>
</reference>
<dbReference type="Pfam" id="PF12796">
    <property type="entry name" value="Ank_2"/>
    <property type="match status" value="4"/>
</dbReference>
<reference evidence="5" key="1">
    <citation type="submission" date="2011-10" db="EMBL/GenBank/DDBJ databases">
        <title>The Genome Sequence of Fusarium oxysporum HDV247.</title>
        <authorList>
            <consortium name="The Broad Institute Genome Sequencing Platform"/>
            <person name="Ma L.-J."/>
            <person name="Gale L.R."/>
            <person name="Schwartz D.C."/>
            <person name="Zhou S."/>
            <person name="Corby-Kistler H."/>
            <person name="Young S.K."/>
            <person name="Zeng Q."/>
            <person name="Gargeya S."/>
            <person name="Fitzgerald M."/>
            <person name="Haas B."/>
            <person name="Abouelleil A."/>
            <person name="Alvarado L."/>
            <person name="Arachchi H.M."/>
            <person name="Berlin A."/>
            <person name="Brown A."/>
            <person name="Chapman S.B."/>
            <person name="Chen Z."/>
            <person name="Dunbar C."/>
            <person name="Freedman E."/>
            <person name="Gearin G."/>
            <person name="Goldberg J."/>
            <person name="Griggs A."/>
            <person name="Gujja S."/>
            <person name="Heiman D."/>
            <person name="Howarth C."/>
            <person name="Larson L."/>
            <person name="Lui A."/>
            <person name="MacDonald P.J.P."/>
            <person name="Montmayeur A."/>
            <person name="Murphy C."/>
            <person name="Neiman D."/>
            <person name="Pearson M."/>
            <person name="Priest M."/>
            <person name="Roberts A."/>
            <person name="Saif S."/>
            <person name="Shea T."/>
            <person name="Shenoy N."/>
            <person name="Sisk P."/>
            <person name="Stolte C."/>
            <person name="Sykes S."/>
            <person name="Wortman J."/>
            <person name="Nusbaum C."/>
            <person name="Birren B."/>
        </authorList>
    </citation>
    <scope>NUCLEOTIDE SEQUENCE [LARGE SCALE GENOMIC DNA]</scope>
    <source>
        <strain evidence="5">HDV247</strain>
    </source>
</reference>
<dbReference type="PROSITE" id="PS50088">
    <property type="entry name" value="ANK_REPEAT"/>
    <property type="match status" value="2"/>
</dbReference>
<dbReference type="PROSITE" id="PS50297">
    <property type="entry name" value="ANK_REP_REGION"/>
    <property type="match status" value="2"/>
</dbReference>
<dbReference type="InterPro" id="IPR002110">
    <property type="entry name" value="Ankyrin_rpt"/>
</dbReference>
<dbReference type="EMBL" id="JH650980">
    <property type="protein sequence ID" value="EXA34763.1"/>
    <property type="molecule type" value="Genomic_DNA"/>
</dbReference>
<gene>
    <name evidence="5" type="ORF">FOVG_14179</name>
</gene>
<feature type="domain" description="Nephrocystin 3-like N-terminal" evidence="4">
    <location>
        <begin position="410"/>
        <end position="587"/>
    </location>
</feature>
<dbReference type="Pfam" id="PF24883">
    <property type="entry name" value="NPHP3_N"/>
    <property type="match status" value="1"/>
</dbReference>
<dbReference type="SUPFAM" id="SSF53474">
    <property type="entry name" value="alpha/beta-Hydrolases"/>
    <property type="match status" value="1"/>
</dbReference>
<dbReference type="Gene3D" id="3.40.50.300">
    <property type="entry name" value="P-loop containing nucleotide triphosphate hydrolases"/>
    <property type="match status" value="1"/>
</dbReference>
<dbReference type="SUPFAM" id="SSF52540">
    <property type="entry name" value="P-loop containing nucleoside triphosphate hydrolases"/>
    <property type="match status" value="1"/>
</dbReference>
<dbReference type="Proteomes" id="UP000030751">
    <property type="component" value="Unassembled WGS sequence"/>
</dbReference>
<organism evidence="5">
    <name type="scientific">Fusarium oxysporum f. sp. pisi HDV247</name>
    <dbReference type="NCBI Taxonomy" id="1080344"/>
    <lineage>
        <taxon>Eukaryota</taxon>
        <taxon>Fungi</taxon>
        <taxon>Dikarya</taxon>
        <taxon>Ascomycota</taxon>
        <taxon>Pezizomycotina</taxon>
        <taxon>Sordariomycetes</taxon>
        <taxon>Hypocreomycetidae</taxon>
        <taxon>Hypocreales</taxon>
        <taxon>Nectriaceae</taxon>
        <taxon>Fusarium</taxon>
        <taxon>Fusarium oxysporum species complex</taxon>
    </lineage>
</organism>
<dbReference type="Gene3D" id="1.25.40.20">
    <property type="entry name" value="Ankyrin repeat-containing domain"/>
    <property type="match status" value="4"/>
</dbReference>
<dbReference type="Gene3D" id="3.40.50.1820">
    <property type="entry name" value="alpha/beta hydrolase"/>
    <property type="match status" value="1"/>
</dbReference>
<accession>W9NPQ4</accession>
<sequence>MAASNHKNFRLRGIPLEYETRNEVCSLVQKTLALEANTSPTVYSLARSPTDPNSKIATLSFPSIPTRLSDRSKDEWNFNLSEDNDFDFGRSLAFDTHFTGFTPFHRASDTECHIDVIAVCGLGGHALGSFKEKNGRFVWLRDAFPSDTPNARILTYGYNSQLVGSESFQSLTDLGRTLQVDLEDIRDPNQPRSILFIGHSLGGLVIKETVRILKEEPLEPDASVLDAIAGFAFFGVPHRGLAVQCLVPLVKDNPNRALLESLNKNSSLLDRLQIEFDKISKARSLYVVSFYETEKSPTAVWVNGRWEMSGPSEVLVEVFSATCGCQKQHPINRNHSEMVKYSGVHDQLYRRVLVALRPILGITQGRPGIGRIGGVPQVCVQLSSDEQECLKSLSFPEQEHRYSEISYANDTCDWLIEDHKYQRWMNSSRGLFWIKGCPGTGKSVLMKFAVDMMDRRKAGELVVSFFIHGRGVLLQRTPLGMLRALLNSLLRSFPKYLTELTCLFEERQQRYGSYEQRNGWQWNEKELLKFLSNLLIQGTKEQAVVIFIDALDECGEDYAKSLLVSLKQLTENAEHEGSLMRICFSSRHFPILGHETMARIYVEEKNDKDIRLVIEGRLKELQPVERRRQIEKEIMLKAHGGFQWAILITNMILDEDATGAKTEDLIKMISAIPADLDDLYDVLLKGTTKDKHKQMVKLFQWVVYAKRPLSAQELREAVATDKDMTCTTIIDLRSHGNWSDCVSQFEMRVRHISRGLVEFQDRDVYEQYEPGGEEWSREAQFIHQSAADFVIQKFLTNVDAGSTTASPAGIGHFEISRSFLKYLALEEILNESNLSRQQLSAAFPLLPYGVAYLLSHILDVEHEGVPQTDLLTLIQWDRPERLKMLACIWRIMDPEGTHAPRGWPFVGATVLHVVVASGSASLLNALLQKDESDLAGQDSEGNTPLHLALRENNEGLALMILNRSKTSQSGQYTGPFPASENAISMQRKEYLVHINAPNHDNETPLALALSVRAGQAIQGLIDVGAEVKNEKSLVFYAISTKDKALLSRLIESGADLAGAAFFTLQCLDRESHRDDILHGILESLLDAGADTSRFVGSEIEGYNDMDDSDDDSLGQDEEAIFFASRNGRAEDVSLLLSYGSPATLRTADGAFPLLTALDNGNLETAKVLLRAAPETAEWPTAHHQTILDMAIGTHFFSAVHLLIQESGGRVTSNQALLQAIVHGAPDMVEEILQVYGNPTQMAERPNNELDKLLFLAVHRNLTHIVQVLVDIGKIDTSIRDENGNTPLHIAVKRKSLMTAKLLLDAGRFEFSLEDDEGYTLLGRAIANGDKYMVRLLLRTEKIDISLEDDEGYTPLYRAIMRQDEAIFKLLLDTGKIDINRHNADRQTPLRWTIELGSLGMIKLLLKEDAVDINQKDETGQAPLWWAIQEGREEVVQMLLDVASVDMHSRNKNGRTALWWATENRKYSVIQQILQSERFDILSEDEETIQKMALRAIENGQGPVIQLLLSSGRFSLYEKNQTVVRKLAVWSIENNSDRLIRPLLQSSSFGVHQEDKDAIRNLAWQSIENGKDHVIQTLVESGIFNMHQEDEEVSQATVTSAIENRMVYTIQLLLEWGAFKLHTVDDDVVRKIFWLAVGKGNERLINLVHDSGRFGVNTKDGSGKTPLMNATEACAVEALKVLLKTGKADVQAVDNEGNTALSIAVKRGYKTMADLLSAYIPSTDIVMRDAKG</sequence>
<feature type="repeat" description="ANK" evidence="3">
    <location>
        <begin position="1282"/>
        <end position="1306"/>
    </location>
</feature>
<name>W9NPQ4_FUSOX</name>
<dbReference type="PANTHER" id="PTHR24198">
    <property type="entry name" value="ANKYRIN REPEAT AND PROTEIN KINASE DOMAIN-CONTAINING PROTEIN"/>
    <property type="match status" value="1"/>
</dbReference>
<dbReference type="SMART" id="SM00248">
    <property type="entry name" value="ANK"/>
    <property type="match status" value="16"/>
</dbReference>
<proteinExistence type="predicted"/>
<dbReference type="InterPro" id="IPR027417">
    <property type="entry name" value="P-loop_NTPase"/>
</dbReference>
<evidence type="ECO:0000256" key="3">
    <source>
        <dbReference type="PROSITE-ProRule" id="PRU00023"/>
    </source>
</evidence>
<dbReference type="PANTHER" id="PTHR24198:SF165">
    <property type="entry name" value="ANKYRIN REPEAT-CONTAINING PROTEIN-RELATED"/>
    <property type="match status" value="1"/>
</dbReference>
<evidence type="ECO:0000313" key="5">
    <source>
        <dbReference type="EMBL" id="EXA34763.1"/>
    </source>
</evidence>
<evidence type="ECO:0000256" key="2">
    <source>
        <dbReference type="ARBA" id="ARBA00023043"/>
    </source>
</evidence>
<evidence type="ECO:0000256" key="1">
    <source>
        <dbReference type="ARBA" id="ARBA00022737"/>
    </source>
</evidence>
<feature type="repeat" description="ANK" evidence="3">
    <location>
        <begin position="1350"/>
        <end position="1374"/>
    </location>
</feature>
<protein>
    <recommendedName>
        <fullName evidence="4">Nephrocystin 3-like N-terminal domain-containing protein</fullName>
    </recommendedName>
</protein>
<keyword evidence="1" id="KW-0677">Repeat</keyword>
<dbReference type="OrthoDB" id="1658288at2759"/>
<dbReference type="HOGENOM" id="CLU_000288_34_1_1"/>